<dbReference type="EMBL" id="MZNU01000257">
    <property type="protein sequence ID" value="OWP01873.1"/>
    <property type="molecule type" value="Genomic_DNA"/>
</dbReference>
<dbReference type="InterPro" id="IPR050987">
    <property type="entry name" value="AtrR-like"/>
</dbReference>
<evidence type="ECO:0000259" key="3">
    <source>
        <dbReference type="SMART" id="SM00906"/>
    </source>
</evidence>
<sequence length="728" mass="81746">MEKTISSPIRKKKKTLNADAARARSNAQGNIRASIKDCIFDERLKKVVVTEDYLHDLQNRASAVTAQLSSPSRLTEKDASPKTRIQGRRISWSSSALSSDGWPERHPHTRPVVLADTAKPMVAGNVHDAVQALGNDPEQCNDMNSIHNSPDAIGDEYRLFGHSSSWSFSRRIRSFISNHIPGAQLHDLVPIADGAYGTPFEQPILDLSGIDLPPEDYAEYLTNTLYFTLAPLYYLFDKGAFLGKMRDFYLDEKAGKKHEAGLWHIKMLLVFAFGKSILAREVSQSGPTGVIYFARAVEALPDPHRLRQDPILSIEVLSMLALFMQAMDMRRAAYDYVGQAIRISLTQGLNRRYDAQRITPQEFEHRSRLWWTVYTIERKLSSLVGVPPSVHDEDIALPMPPIDPTNISDLTIALHVNLSSQLGRILTIVYGLGHQRLLGVKFIAAVQTILKRLAETSILLHANMRIELLRLTNTISRVAASLHLLHHQCTILTIRPVIFFLLETKLANSNVPLKLSDAVIGLLRVCVESALQVLRIVEGLRAHNLVGEKLEMCILASLMDKDLFLPFDLESMFASAFVLILVDIIMPANTEQWDLGTIFALIDEMMLRGIVVAGPYKQDLLEIDELRRKLKRPQVLQTNQISEIRPFVPNSGMTTPNSNYPPLEQDMLWSWMANEERELGVVNPNTIQSAIDGLNFDFLNDPSVLNTDGSEWMWGGWLQGDLTTPNQL</sequence>
<organism evidence="4 5">
    <name type="scientific">Diplocarpon coronariae</name>
    <dbReference type="NCBI Taxonomy" id="2795749"/>
    <lineage>
        <taxon>Eukaryota</taxon>
        <taxon>Fungi</taxon>
        <taxon>Dikarya</taxon>
        <taxon>Ascomycota</taxon>
        <taxon>Pezizomycotina</taxon>
        <taxon>Leotiomycetes</taxon>
        <taxon>Helotiales</taxon>
        <taxon>Drepanopezizaceae</taxon>
        <taxon>Diplocarpon</taxon>
    </lineage>
</organism>
<dbReference type="Pfam" id="PF04082">
    <property type="entry name" value="Fungal_trans"/>
    <property type="match status" value="1"/>
</dbReference>
<dbReference type="GO" id="GO:0006351">
    <property type="term" value="P:DNA-templated transcription"/>
    <property type="evidence" value="ECO:0007669"/>
    <property type="project" value="InterPro"/>
</dbReference>
<dbReference type="InterPro" id="IPR007219">
    <property type="entry name" value="XnlR_reg_dom"/>
</dbReference>
<dbReference type="Proteomes" id="UP000242519">
    <property type="component" value="Unassembled WGS sequence"/>
</dbReference>
<feature type="domain" description="Xylanolytic transcriptional activator regulatory" evidence="3">
    <location>
        <begin position="333"/>
        <end position="406"/>
    </location>
</feature>
<gene>
    <name evidence="4" type="ORF">B2J93_4723</name>
</gene>
<evidence type="ECO:0000256" key="2">
    <source>
        <dbReference type="SAM" id="MobiDB-lite"/>
    </source>
</evidence>
<dbReference type="PANTHER" id="PTHR46910">
    <property type="entry name" value="TRANSCRIPTION FACTOR PDR1"/>
    <property type="match status" value="1"/>
</dbReference>
<dbReference type="CDD" id="cd12148">
    <property type="entry name" value="fungal_TF_MHR"/>
    <property type="match status" value="1"/>
</dbReference>
<protein>
    <recommendedName>
        <fullName evidence="3">Xylanolytic transcriptional activator regulatory domain-containing protein</fullName>
    </recommendedName>
</protein>
<name>A0A218Z2V5_9HELO</name>
<evidence type="ECO:0000256" key="1">
    <source>
        <dbReference type="ARBA" id="ARBA00023242"/>
    </source>
</evidence>
<feature type="region of interest" description="Disordered" evidence="2">
    <location>
        <begin position="67"/>
        <end position="86"/>
    </location>
</feature>
<dbReference type="InParanoid" id="A0A218Z2V5"/>
<dbReference type="GO" id="GO:0008270">
    <property type="term" value="F:zinc ion binding"/>
    <property type="evidence" value="ECO:0007669"/>
    <property type="project" value="InterPro"/>
</dbReference>
<feature type="region of interest" description="Disordered" evidence="2">
    <location>
        <begin position="1"/>
        <end position="27"/>
    </location>
</feature>
<accession>A0A218Z2V5</accession>
<dbReference type="SMART" id="SM00906">
    <property type="entry name" value="Fungal_trans"/>
    <property type="match status" value="1"/>
</dbReference>
<dbReference type="PANTHER" id="PTHR46910:SF32">
    <property type="entry name" value="TRANSCRIPTION FACTOR DOMAIN-CONTAINING PROTEIN-RELATED"/>
    <property type="match status" value="1"/>
</dbReference>
<proteinExistence type="predicted"/>
<dbReference type="GO" id="GO:0003677">
    <property type="term" value="F:DNA binding"/>
    <property type="evidence" value="ECO:0007669"/>
    <property type="project" value="InterPro"/>
</dbReference>
<comment type="caution">
    <text evidence="4">The sequence shown here is derived from an EMBL/GenBank/DDBJ whole genome shotgun (WGS) entry which is preliminary data.</text>
</comment>
<keyword evidence="1" id="KW-0539">Nucleus</keyword>
<keyword evidence="5" id="KW-1185">Reference proteome</keyword>
<evidence type="ECO:0000313" key="4">
    <source>
        <dbReference type="EMBL" id="OWP01873.1"/>
    </source>
</evidence>
<dbReference type="OrthoDB" id="3266505at2759"/>
<reference evidence="4 5" key="1">
    <citation type="submission" date="2017-04" db="EMBL/GenBank/DDBJ databases">
        <title>Draft genome sequence of Marssonina coronaria NL1: causal agent of apple blotch.</title>
        <authorList>
            <person name="Cheng Q."/>
        </authorList>
    </citation>
    <scope>NUCLEOTIDE SEQUENCE [LARGE SCALE GENOMIC DNA]</scope>
    <source>
        <strain evidence="4 5">NL1</strain>
    </source>
</reference>
<dbReference type="STRING" id="503106.A0A218Z2V5"/>
<dbReference type="AlphaFoldDB" id="A0A218Z2V5"/>
<evidence type="ECO:0000313" key="5">
    <source>
        <dbReference type="Proteomes" id="UP000242519"/>
    </source>
</evidence>
<dbReference type="GO" id="GO:0003700">
    <property type="term" value="F:DNA-binding transcription factor activity"/>
    <property type="evidence" value="ECO:0007669"/>
    <property type="project" value="InterPro"/>
</dbReference>